<sequence>MLRLRPKLGSDRNNEWRCCFCLHVRTGTILLGTWHLMLHLVALGFLAAIVRDPRLLEELERDSAPADWGELGAAMPTPLSNIEPPPSPYPQHGSQPRDYSLIYNDVDLGALVTLCTLVITLFLIYGASRGKPVHLLPFFCLQIFDFAITVMTATGYLCHLRSIHHLIAETKRVPWRAQLLQLSTPTLTLIVLGAILLAILIKFVISSEAASPGPVPYAPAPYSSLLPDYEEAVKQTPPPSYRAATLMAVVDPNVATVCTQAEVSAAPPPAAPAGPAAPAQTSTDTVVMLPQQGAHVRV</sequence>
<accession>A0A194QSK2</accession>
<protein>
    <submittedName>
        <fullName evidence="8">Lysosomal-associated transmembrane protein 4A</fullName>
    </submittedName>
</protein>
<dbReference type="GO" id="GO:0005765">
    <property type="term" value="C:lysosomal membrane"/>
    <property type="evidence" value="ECO:0007669"/>
    <property type="project" value="TreeGrafter"/>
</dbReference>
<dbReference type="STRING" id="76193.A0A194QSK2"/>
<evidence type="ECO:0000256" key="7">
    <source>
        <dbReference type="SAM" id="Phobius"/>
    </source>
</evidence>
<organism evidence="8 9">
    <name type="scientific">Papilio machaon</name>
    <name type="common">Old World swallowtail butterfly</name>
    <dbReference type="NCBI Taxonomy" id="76193"/>
    <lineage>
        <taxon>Eukaryota</taxon>
        <taxon>Metazoa</taxon>
        <taxon>Ecdysozoa</taxon>
        <taxon>Arthropoda</taxon>
        <taxon>Hexapoda</taxon>
        <taxon>Insecta</taxon>
        <taxon>Pterygota</taxon>
        <taxon>Neoptera</taxon>
        <taxon>Endopterygota</taxon>
        <taxon>Lepidoptera</taxon>
        <taxon>Glossata</taxon>
        <taxon>Ditrysia</taxon>
        <taxon>Papilionoidea</taxon>
        <taxon>Papilionidae</taxon>
        <taxon>Papilioninae</taxon>
        <taxon>Papilio</taxon>
    </lineage>
</organism>
<dbReference type="PANTHER" id="PTHR12479">
    <property type="entry name" value="LYSOSOMAL-ASSOCIATED TRANSMEMBRANE PROTEIN"/>
    <property type="match status" value="1"/>
</dbReference>
<feature type="transmembrane region" description="Helical" evidence="7">
    <location>
        <begin position="32"/>
        <end position="50"/>
    </location>
</feature>
<keyword evidence="4 7" id="KW-0812">Transmembrane</keyword>
<evidence type="ECO:0000256" key="3">
    <source>
        <dbReference type="ARBA" id="ARBA00022448"/>
    </source>
</evidence>
<evidence type="ECO:0000256" key="4">
    <source>
        <dbReference type="ARBA" id="ARBA00022692"/>
    </source>
</evidence>
<dbReference type="FunCoup" id="A0A194QSK2">
    <property type="interactions" value="251"/>
</dbReference>
<feature type="transmembrane region" description="Helical" evidence="7">
    <location>
        <begin position="134"/>
        <end position="158"/>
    </location>
</feature>
<keyword evidence="5 7" id="KW-1133">Transmembrane helix</keyword>
<gene>
    <name evidence="8" type="ORF">RR48_12256</name>
</gene>
<evidence type="ECO:0000256" key="5">
    <source>
        <dbReference type="ARBA" id="ARBA00022989"/>
    </source>
</evidence>
<evidence type="ECO:0000256" key="2">
    <source>
        <dbReference type="ARBA" id="ARBA00010076"/>
    </source>
</evidence>
<dbReference type="Pfam" id="PF03821">
    <property type="entry name" value="Mtp"/>
    <property type="match status" value="1"/>
</dbReference>
<dbReference type="AlphaFoldDB" id="A0A194QSK2"/>
<reference evidence="8 9" key="1">
    <citation type="journal article" date="2015" name="Nat. Commun.">
        <title>Outbred genome sequencing and CRISPR/Cas9 gene editing in butterflies.</title>
        <authorList>
            <person name="Li X."/>
            <person name="Fan D."/>
            <person name="Zhang W."/>
            <person name="Liu G."/>
            <person name="Zhang L."/>
            <person name="Zhao L."/>
            <person name="Fang X."/>
            <person name="Chen L."/>
            <person name="Dong Y."/>
            <person name="Chen Y."/>
            <person name="Ding Y."/>
            <person name="Zhao R."/>
            <person name="Feng M."/>
            <person name="Zhu Y."/>
            <person name="Feng Y."/>
            <person name="Jiang X."/>
            <person name="Zhu D."/>
            <person name="Xiang H."/>
            <person name="Feng X."/>
            <person name="Li S."/>
            <person name="Wang J."/>
            <person name="Zhang G."/>
            <person name="Kronforst M.R."/>
            <person name="Wang W."/>
        </authorList>
    </citation>
    <scope>NUCLEOTIDE SEQUENCE [LARGE SCALE GENOMIC DNA]</scope>
    <source>
        <strain evidence="8">Ya'a_city_454_Pm</strain>
        <tissue evidence="8">Whole body</tissue>
    </source>
</reference>
<comment type="subcellular location">
    <subcellularLocation>
        <location evidence="1">Endomembrane system</location>
        <topology evidence="1">Multi-pass membrane protein</topology>
    </subcellularLocation>
</comment>
<dbReference type="Proteomes" id="UP000053240">
    <property type="component" value="Unassembled WGS sequence"/>
</dbReference>
<dbReference type="InterPro" id="IPR004687">
    <property type="entry name" value="LAPTM4/5"/>
</dbReference>
<dbReference type="GO" id="GO:0012505">
    <property type="term" value="C:endomembrane system"/>
    <property type="evidence" value="ECO:0007669"/>
    <property type="project" value="UniProtKB-SubCell"/>
</dbReference>
<keyword evidence="6 7" id="KW-0472">Membrane</keyword>
<dbReference type="InParanoid" id="A0A194QSK2"/>
<proteinExistence type="inferred from homology"/>
<feature type="transmembrane region" description="Helical" evidence="7">
    <location>
        <begin position="108"/>
        <end position="128"/>
    </location>
</feature>
<dbReference type="InterPro" id="IPR051115">
    <property type="entry name" value="LAPTM_transporter"/>
</dbReference>
<feature type="transmembrane region" description="Helical" evidence="7">
    <location>
        <begin position="179"/>
        <end position="205"/>
    </location>
</feature>
<keyword evidence="9" id="KW-1185">Reference proteome</keyword>
<keyword evidence="3" id="KW-0813">Transport</keyword>
<dbReference type="PANTHER" id="PTHR12479:SF10">
    <property type="entry name" value="LYSOSOMAL-ASSOCIATED TRANSMEMBRANE PROTEIN"/>
    <property type="match status" value="1"/>
</dbReference>
<evidence type="ECO:0000256" key="1">
    <source>
        <dbReference type="ARBA" id="ARBA00004127"/>
    </source>
</evidence>
<evidence type="ECO:0000256" key="6">
    <source>
        <dbReference type="ARBA" id="ARBA00023136"/>
    </source>
</evidence>
<evidence type="ECO:0000313" key="9">
    <source>
        <dbReference type="Proteomes" id="UP000053240"/>
    </source>
</evidence>
<evidence type="ECO:0000313" key="8">
    <source>
        <dbReference type="EMBL" id="KPJ08503.1"/>
    </source>
</evidence>
<comment type="similarity">
    <text evidence="2">Belongs to the LAPTM4/LAPTM5 transporter family.</text>
</comment>
<dbReference type="EMBL" id="KQ461154">
    <property type="protein sequence ID" value="KPJ08503.1"/>
    <property type="molecule type" value="Genomic_DNA"/>
</dbReference>
<name>A0A194QSK2_PAPMA</name>